<dbReference type="InterPro" id="IPR027417">
    <property type="entry name" value="P-loop_NTPase"/>
</dbReference>
<evidence type="ECO:0000256" key="2">
    <source>
        <dbReference type="PROSITE-ProRule" id="PRU00325"/>
    </source>
</evidence>
<dbReference type="CDD" id="cd17919">
    <property type="entry name" value="DEXHc_Snf"/>
    <property type="match status" value="1"/>
</dbReference>
<feature type="domain" description="SWIM-type" evidence="4">
    <location>
        <begin position="200"/>
        <end position="238"/>
    </location>
</feature>
<dbReference type="SMART" id="SM00490">
    <property type="entry name" value="HELICc"/>
    <property type="match status" value="1"/>
</dbReference>
<dbReference type="Pfam" id="PF00176">
    <property type="entry name" value="SNF2-rel_dom"/>
    <property type="match status" value="1"/>
</dbReference>
<dbReference type="PROSITE" id="PS51194">
    <property type="entry name" value="HELICASE_CTER"/>
    <property type="match status" value="1"/>
</dbReference>
<dbReference type="PROSITE" id="PS50966">
    <property type="entry name" value="ZF_SWIM"/>
    <property type="match status" value="1"/>
</dbReference>
<keyword evidence="2" id="KW-0863">Zinc-finger</keyword>
<comment type="caution">
    <text evidence="7">The sequence shown here is derived from an EMBL/GenBank/DDBJ whole genome shotgun (WGS) entry which is preliminary data.</text>
</comment>
<keyword evidence="8" id="KW-1185">Reference proteome</keyword>
<organism evidence="7 8">
    <name type="scientific">Novipirellula rosea</name>
    <dbReference type="NCBI Taxonomy" id="1031540"/>
    <lineage>
        <taxon>Bacteria</taxon>
        <taxon>Pseudomonadati</taxon>
        <taxon>Planctomycetota</taxon>
        <taxon>Planctomycetia</taxon>
        <taxon>Pirellulales</taxon>
        <taxon>Pirellulaceae</taxon>
        <taxon>Novipirellula</taxon>
    </lineage>
</organism>
<evidence type="ECO:0000259" key="5">
    <source>
        <dbReference type="PROSITE" id="PS51192"/>
    </source>
</evidence>
<keyword evidence="2" id="KW-0479">Metal-binding</keyword>
<dbReference type="PROSITE" id="PS51192">
    <property type="entry name" value="HELICASE_ATP_BIND_1"/>
    <property type="match status" value="1"/>
</dbReference>
<dbReference type="PANTHER" id="PTHR10799">
    <property type="entry name" value="SNF2/RAD54 HELICASE FAMILY"/>
    <property type="match status" value="1"/>
</dbReference>
<feature type="region of interest" description="Disordered" evidence="3">
    <location>
        <begin position="1"/>
        <end position="29"/>
    </location>
</feature>
<keyword evidence="7" id="KW-0067">ATP-binding</keyword>
<dbReference type="InterPro" id="IPR014001">
    <property type="entry name" value="Helicase_ATP-bd"/>
</dbReference>
<gene>
    <name evidence="7" type="ORF">GCM10023156_04690</name>
</gene>
<evidence type="ECO:0000256" key="1">
    <source>
        <dbReference type="ARBA" id="ARBA00022801"/>
    </source>
</evidence>
<dbReference type="CDD" id="cd18793">
    <property type="entry name" value="SF2_C_SNF"/>
    <property type="match status" value="1"/>
</dbReference>
<dbReference type="InterPro" id="IPR049730">
    <property type="entry name" value="SNF2/RAD54-like_C"/>
</dbReference>
<evidence type="ECO:0000259" key="4">
    <source>
        <dbReference type="PROSITE" id="PS50966"/>
    </source>
</evidence>
<name>A0ABP8M8R0_9BACT</name>
<sequence>MATQSKSTRTKSKSKSSRSDAKCKPANRKKAKGNLFHQRLASLTYYQACQLLGEQGPELLRQSNRAFEIDSEEDVFLGGDLYRVRFHDSDVPGGRAIATLTLQSARSKQLQTNCDQCETACVHLAAALSHLLEAKSVLGLAAPPDESVPLENLTHDELRERALAERRQRAAEEPMMVRTTDSSKPWTDYVVTSKSSGKSYRVALRGIEPGQSYCSCPDFRSNSLGTCKHVFHVLEKISRRFKKSELATPYQRNNLSLRLHYGDDFGLRFNLPSKLDPTVEEIVDQAGEQSLRDGQEVMRRIEALEHAGHPVHLYPDAEDYLQRALVQKHLQSQCDEIRRNPAKHSLRTELLDAKLLPYQLDGIAFAVGAGRAILADDMGLGKTIQGIGTAELLAQLADIKRVLVICPASLKSQWRSEIERFSGRSVQIVLGTGAERAEQYRSDAFFTICNYEQVLRDLTAMESTPWDLIILDEGQRIKNWESKTSNMIRTLQSPYRLVLSGTPLENNLGELFTVARFVDEQRLGPAYQFFHRHRVVDEKGKTLGYQRLDQLRETMQPILLRRTRAEVAKQLPERTDEIVRIEPTAEQLEIHDSNMKVVAQITAKKFLTEIDMLRLRRALAMARMVADSTYLIDQQEQEYSSKLERLGELLEGLIADPTRKIVMFSEWRRMLDRVERRLDQIGCDFVRLDGKVPQKKRAAIVAQFQNDPECRMILMTNAGSTGLNLQSANTVINVDLPWNPAVLEQRIARAHRMGQKNPVHVYKLVTTGTIEEKLLDTLASKQDLANASLDMQSDVESVELFSGMEELKRRLEQIIGPTLTAPVDQSQQRRVEAETEALRQRREKVSAASGQLVGAALALAGELINKPGDTPPSSETVDRLTERLSECVETDSQGRPQLTISLPDNDALRGLAVTLARLLEA</sequence>
<dbReference type="Gene3D" id="3.40.50.10810">
    <property type="entry name" value="Tandem AAA-ATPase domain"/>
    <property type="match status" value="1"/>
</dbReference>
<dbReference type="Pfam" id="PF00271">
    <property type="entry name" value="Helicase_C"/>
    <property type="match status" value="1"/>
</dbReference>
<feature type="domain" description="Helicase C-terminal" evidence="6">
    <location>
        <begin position="642"/>
        <end position="801"/>
    </location>
</feature>
<keyword evidence="7" id="KW-0347">Helicase</keyword>
<proteinExistence type="predicted"/>
<evidence type="ECO:0000256" key="3">
    <source>
        <dbReference type="SAM" id="MobiDB-lite"/>
    </source>
</evidence>
<evidence type="ECO:0000259" key="6">
    <source>
        <dbReference type="PROSITE" id="PS51194"/>
    </source>
</evidence>
<protein>
    <submittedName>
        <fullName evidence="7">DEAD/DEAH box helicase</fullName>
    </submittedName>
</protein>
<feature type="domain" description="Helicase ATP-binding" evidence="5">
    <location>
        <begin position="363"/>
        <end position="521"/>
    </location>
</feature>
<keyword evidence="7" id="KW-0547">Nucleotide-binding</keyword>
<dbReference type="Proteomes" id="UP001500840">
    <property type="component" value="Unassembled WGS sequence"/>
</dbReference>
<dbReference type="SMART" id="SM00487">
    <property type="entry name" value="DEXDc"/>
    <property type="match status" value="1"/>
</dbReference>
<dbReference type="EMBL" id="BAABGA010000006">
    <property type="protein sequence ID" value="GAA4445285.1"/>
    <property type="molecule type" value="Genomic_DNA"/>
</dbReference>
<dbReference type="InterPro" id="IPR000330">
    <property type="entry name" value="SNF2_N"/>
</dbReference>
<keyword evidence="1" id="KW-0378">Hydrolase</keyword>
<dbReference type="InterPro" id="IPR007527">
    <property type="entry name" value="Znf_SWIM"/>
</dbReference>
<dbReference type="RefSeq" id="WP_345319014.1">
    <property type="nucleotide sequence ID" value="NZ_BAABGA010000006.1"/>
</dbReference>
<evidence type="ECO:0000313" key="8">
    <source>
        <dbReference type="Proteomes" id="UP001500840"/>
    </source>
</evidence>
<reference evidence="8" key="1">
    <citation type="journal article" date="2019" name="Int. J. Syst. Evol. Microbiol.">
        <title>The Global Catalogue of Microorganisms (GCM) 10K type strain sequencing project: providing services to taxonomists for standard genome sequencing and annotation.</title>
        <authorList>
            <consortium name="The Broad Institute Genomics Platform"/>
            <consortium name="The Broad Institute Genome Sequencing Center for Infectious Disease"/>
            <person name="Wu L."/>
            <person name="Ma J."/>
        </authorList>
    </citation>
    <scope>NUCLEOTIDE SEQUENCE [LARGE SCALE GENOMIC DNA]</scope>
    <source>
        <strain evidence="8">JCM 17759</strain>
    </source>
</reference>
<accession>A0ABP8M8R0</accession>
<keyword evidence="2" id="KW-0862">Zinc</keyword>
<dbReference type="InterPro" id="IPR038718">
    <property type="entry name" value="SNF2-like_sf"/>
</dbReference>
<dbReference type="GO" id="GO:0004386">
    <property type="term" value="F:helicase activity"/>
    <property type="evidence" value="ECO:0007669"/>
    <property type="project" value="UniProtKB-KW"/>
</dbReference>
<dbReference type="Gene3D" id="3.40.50.300">
    <property type="entry name" value="P-loop containing nucleotide triphosphate hydrolases"/>
    <property type="match status" value="1"/>
</dbReference>
<evidence type="ECO:0000313" key="7">
    <source>
        <dbReference type="EMBL" id="GAA4445285.1"/>
    </source>
</evidence>
<dbReference type="SUPFAM" id="SSF52540">
    <property type="entry name" value="P-loop containing nucleoside triphosphate hydrolases"/>
    <property type="match status" value="2"/>
</dbReference>
<dbReference type="InterPro" id="IPR001650">
    <property type="entry name" value="Helicase_C-like"/>
</dbReference>